<feature type="region of interest" description="Disordered" evidence="1">
    <location>
        <begin position="12"/>
        <end position="32"/>
    </location>
</feature>
<comment type="caution">
    <text evidence="2">The sequence shown here is derived from an EMBL/GenBank/DDBJ whole genome shotgun (WGS) entry which is preliminary data.</text>
</comment>
<keyword evidence="3" id="KW-1185">Reference proteome</keyword>
<organism evidence="2 3">
    <name type="scientific">Eumeta variegata</name>
    <name type="common">Bagworm moth</name>
    <name type="synonym">Eumeta japonica</name>
    <dbReference type="NCBI Taxonomy" id="151549"/>
    <lineage>
        <taxon>Eukaryota</taxon>
        <taxon>Metazoa</taxon>
        <taxon>Ecdysozoa</taxon>
        <taxon>Arthropoda</taxon>
        <taxon>Hexapoda</taxon>
        <taxon>Insecta</taxon>
        <taxon>Pterygota</taxon>
        <taxon>Neoptera</taxon>
        <taxon>Endopterygota</taxon>
        <taxon>Lepidoptera</taxon>
        <taxon>Glossata</taxon>
        <taxon>Ditrysia</taxon>
        <taxon>Tineoidea</taxon>
        <taxon>Psychidae</taxon>
        <taxon>Oiketicinae</taxon>
        <taxon>Eumeta</taxon>
    </lineage>
</organism>
<evidence type="ECO:0000256" key="1">
    <source>
        <dbReference type="SAM" id="MobiDB-lite"/>
    </source>
</evidence>
<dbReference type="EMBL" id="BGZK01000407">
    <property type="protein sequence ID" value="GBP41867.1"/>
    <property type="molecule type" value="Genomic_DNA"/>
</dbReference>
<protein>
    <submittedName>
        <fullName evidence="2">Uncharacterized protein</fullName>
    </submittedName>
</protein>
<proteinExistence type="predicted"/>
<name>A0A4C1VVI8_EUMVA</name>
<gene>
    <name evidence="2" type="ORF">EVAR_86837_1</name>
</gene>
<sequence length="205" mass="22507">MCSTSIRRWNARLASAPGGQTRGEHQVSAPEQPSLARRLSSFIRECDKFPRENDCTAYTRDASAIARRGQAAHGTKHGWFPRGPTSSYGSKVSNNKVEKEGLLFGISKETHEAIVKQDLNMGPTVSWSNTTPLLHRLLAKESLPVHPARGPSSPAHHATYSNTSDALAYDTDESCAEVHCDDCAYFRNLRDILGALLWVFSLAIA</sequence>
<evidence type="ECO:0000313" key="2">
    <source>
        <dbReference type="EMBL" id="GBP41867.1"/>
    </source>
</evidence>
<reference evidence="2 3" key="1">
    <citation type="journal article" date="2019" name="Commun. Biol.">
        <title>The bagworm genome reveals a unique fibroin gene that provides high tensile strength.</title>
        <authorList>
            <person name="Kono N."/>
            <person name="Nakamura H."/>
            <person name="Ohtoshi R."/>
            <person name="Tomita M."/>
            <person name="Numata K."/>
            <person name="Arakawa K."/>
        </authorList>
    </citation>
    <scope>NUCLEOTIDE SEQUENCE [LARGE SCALE GENOMIC DNA]</scope>
</reference>
<evidence type="ECO:0000313" key="3">
    <source>
        <dbReference type="Proteomes" id="UP000299102"/>
    </source>
</evidence>
<dbReference type="AlphaFoldDB" id="A0A4C1VVI8"/>
<accession>A0A4C1VVI8</accession>
<dbReference type="Proteomes" id="UP000299102">
    <property type="component" value="Unassembled WGS sequence"/>
</dbReference>